<accession>A0A7C9EIX8</accession>
<dbReference type="EMBL" id="GISG01234318">
    <property type="protein sequence ID" value="MBA4667106.1"/>
    <property type="molecule type" value="Transcribed_RNA"/>
</dbReference>
<reference evidence="1" key="2">
    <citation type="submission" date="2020-07" db="EMBL/GenBank/DDBJ databases">
        <authorList>
            <person name="Vera ALvarez R."/>
            <person name="Arias-Moreno D.M."/>
            <person name="Jimenez-Jacinto V."/>
            <person name="Jimenez-Bremont J.F."/>
            <person name="Swaminathan K."/>
            <person name="Moose S.P."/>
            <person name="Guerrero-Gonzalez M.L."/>
            <person name="Marino-Ramirez L."/>
            <person name="Landsman D."/>
            <person name="Rodriguez-Kessler M."/>
            <person name="Delgado-Sanchez P."/>
        </authorList>
    </citation>
    <scope>NUCLEOTIDE SEQUENCE</scope>
    <source>
        <tissue evidence="1">Cladode</tissue>
    </source>
</reference>
<name>A0A7C9EIX8_OPUST</name>
<dbReference type="AlphaFoldDB" id="A0A7C9EIX8"/>
<organism evidence="1">
    <name type="scientific">Opuntia streptacantha</name>
    <name type="common">Prickly pear cactus</name>
    <name type="synonym">Opuntia cardona</name>
    <dbReference type="NCBI Taxonomy" id="393608"/>
    <lineage>
        <taxon>Eukaryota</taxon>
        <taxon>Viridiplantae</taxon>
        <taxon>Streptophyta</taxon>
        <taxon>Embryophyta</taxon>
        <taxon>Tracheophyta</taxon>
        <taxon>Spermatophyta</taxon>
        <taxon>Magnoliopsida</taxon>
        <taxon>eudicotyledons</taxon>
        <taxon>Gunneridae</taxon>
        <taxon>Pentapetalae</taxon>
        <taxon>Caryophyllales</taxon>
        <taxon>Cactineae</taxon>
        <taxon>Cactaceae</taxon>
        <taxon>Opuntioideae</taxon>
        <taxon>Opuntia</taxon>
    </lineage>
</organism>
<reference evidence="1" key="1">
    <citation type="journal article" date="2013" name="J. Plant Res.">
        <title>Effect of fungi and light on seed germination of three Opuntia species from semiarid lands of central Mexico.</title>
        <authorList>
            <person name="Delgado-Sanchez P."/>
            <person name="Jimenez-Bremont J.F."/>
            <person name="Guerrero-Gonzalez Mde L."/>
            <person name="Flores J."/>
        </authorList>
    </citation>
    <scope>NUCLEOTIDE SEQUENCE</scope>
    <source>
        <tissue evidence="1">Cladode</tissue>
    </source>
</reference>
<protein>
    <submittedName>
        <fullName evidence="1">Uncharacterized protein</fullName>
    </submittedName>
</protein>
<proteinExistence type="predicted"/>
<sequence length="128" mass="14701">MSYKMDTVISTHNQRCINVPIHSASIVSRNFASIDQQTKIMPTKLLKGTFNHPMNEPWKYSTFLLHYCFTQQKQHNKVQNSEGFAMKFDTESRMMMALFAREFSSHYEAAFAALANGESSISSSYLFP</sequence>
<evidence type="ECO:0000313" key="1">
    <source>
        <dbReference type="EMBL" id="MBA4667106.1"/>
    </source>
</evidence>